<dbReference type="GeneID" id="72467733"/>
<keyword evidence="1" id="KW-0732">Signal</keyword>
<protein>
    <submittedName>
        <fullName evidence="2">Uncharacterized protein</fullName>
    </submittedName>
</protein>
<dbReference type="RefSeq" id="WP_223926456.1">
    <property type="nucleotide sequence ID" value="NZ_BPTU01000001.1"/>
</dbReference>
<sequence>MKKVIMTIMIMMLSSLSSVAQKHLTFMGVPLDGTISTFQKKIADKGVSYNPKLSKIFPVGCRAFDGIFAGHKAEIIVYYDNKSKIVYRAKAVYTETSEEYCNQLYDEIKNSLSQKYDGEETDSEISNEEGIDRPVFRVYPSDDFGTKYGEIDLYQQRDAVNLIYPNYYSLHIDYIDLKNYFDHQDKVADDL</sequence>
<comment type="caution">
    <text evidence="2">The sequence shown here is derived from an EMBL/GenBank/DDBJ whole genome shotgun (WGS) entry which is preliminary data.</text>
</comment>
<evidence type="ECO:0000256" key="1">
    <source>
        <dbReference type="SAM" id="SignalP"/>
    </source>
</evidence>
<name>A0A9R1CZU2_9BACT</name>
<keyword evidence="3" id="KW-1185">Reference proteome</keyword>
<gene>
    <name evidence="2" type="ORF">PRLR5076_31540</name>
</gene>
<evidence type="ECO:0000313" key="2">
    <source>
        <dbReference type="EMBL" id="GJG60303.1"/>
    </source>
</evidence>
<dbReference type="AlphaFoldDB" id="A0A9R1CZU2"/>
<feature type="chain" id="PRO_5040267706" evidence="1">
    <location>
        <begin position="21"/>
        <end position="191"/>
    </location>
</feature>
<reference evidence="2" key="1">
    <citation type="journal article" date="2022" name="Int. J. Syst. Evol. Microbiol.">
        <title>Prevotella lacticifex sp. nov., isolated from the rumen of cows.</title>
        <authorList>
            <person name="Shinkai T."/>
            <person name="Ikeyama N."/>
            <person name="Kumagai M."/>
            <person name="Ohmori H."/>
            <person name="Sakamoto M."/>
            <person name="Ohkuma M."/>
            <person name="Mitsumori M."/>
        </authorList>
    </citation>
    <scope>NUCLEOTIDE SEQUENCE</scope>
    <source>
        <strain evidence="2">R5076</strain>
    </source>
</reference>
<dbReference type="Proteomes" id="UP000825483">
    <property type="component" value="Unassembled WGS sequence"/>
</dbReference>
<dbReference type="EMBL" id="BPUB01000003">
    <property type="protein sequence ID" value="GJG60303.1"/>
    <property type="molecule type" value="Genomic_DNA"/>
</dbReference>
<feature type="signal peptide" evidence="1">
    <location>
        <begin position="1"/>
        <end position="20"/>
    </location>
</feature>
<evidence type="ECO:0000313" key="3">
    <source>
        <dbReference type="Proteomes" id="UP000825483"/>
    </source>
</evidence>
<organism evidence="2 3">
    <name type="scientific">Prevotella lacticifex</name>
    <dbReference type="NCBI Taxonomy" id="2854755"/>
    <lineage>
        <taxon>Bacteria</taxon>
        <taxon>Pseudomonadati</taxon>
        <taxon>Bacteroidota</taxon>
        <taxon>Bacteroidia</taxon>
        <taxon>Bacteroidales</taxon>
        <taxon>Prevotellaceae</taxon>
        <taxon>Prevotella</taxon>
    </lineage>
</organism>
<accession>A0A9R1CZU2</accession>
<proteinExistence type="predicted"/>